<dbReference type="VEuPathDB" id="FungiDB:DNF11_1978"/>
<dbReference type="PROSITE" id="PS50103">
    <property type="entry name" value="ZF_C3H1"/>
    <property type="match status" value="2"/>
</dbReference>
<feature type="compositionally biased region" description="Polar residues" evidence="3">
    <location>
        <begin position="340"/>
        <end position="365"/>
    </location>
</feature>
<dbReference type="STRING" id="425264.A0A3G2S6Z0"/>
<dbReference type="EMBL" id="CP033150">
    <property type="protein sequence ID" value="AYO42928.1"/>
    <property type="molecule type" value="Genomic_DNA"/>
</dbReference>
<keyword evidence="6" id="KW-1185">Reference proteome</keyword>
<feature type="repeat" description="ANK" evidence="1">
    <location>
        <begin position="34"/>
        <end position="66"/>
    </location>
</feature>
<evidence type="ECO:0000313" key="6">
    <source>
        <dbReference type="Proteomes" id="UP000269793"/>
    </source>
</evidence>
<evidence type="ECO:0000256" key="1">
    <source>
        <dbReference type="PROSITE-ProRule" id="PRU00023"/>
    </source>
</evidence>
<keyword evidence="2" id="KW-0479">Metal-binding</keyword>
<evidence type="ECO:0000256" key="3">
    <source>
        <dbReference type="SAM" id="MobiDB-lite"/>
    </source>
</evidence>
<feature type="domain" description="C3H1-type" evidence="4">
    <location>
        <begin position="121"/>
        <end position="146"/>
    </location>
</feature>
<feature type="compositionally biased region" description="Polar residues" evidence="3">
    <location>
        <begin position="437"/>
        <end position="468"/>
    </location>
</feature>
<reference evidence="5 6" key="1">
    <citation type="submission" date="2018-10" db="EMBL/GenBank/DDBJ databases">
        <title>Complete genome sequence of Malassezia restricta CBS 7877.</title>
        <authorList>
            <person name="Morand S.C."/>
            <person name="Bertignac M."/>
            <person name="Iltis A."/>
            <person name="Kolder I."/>
            <person name="Pirovano W."/>
            <person name="Jourdain R."/>
            <person name="Clavaud C."/>
        </authorList>
    </citation>
    <scope>NUCLEOTIDE SEQUENCE [LARGE SCALE GENOMIC DNA]</scope>
    <source>
        <strain evidence="5 6">CBS 7877</strain>
    </source>
</reference>
<feature type="compositionally biased region" description="Polar residues" evidence="3">
    <location>
        <begin position="374"/>
        <end position="386"/>
    </location>
</feature>
<feature type="zinc finger region" description="C3H1-type" evidence="2">
    <location>
        <begin position="121"/>
        <end position="146"/>
    </location>
</feature>
<dbReference type="PROSITE" id="PS50297">
    <property type="entry name" value="ANK_REP_REGION"/>
    <property type="match status" value="1"/>
</dbReference>
<dbReference type="SUPFAM" id="SSF48403">
    <property type="entry name" value="Ankyrin repeat"/>
    <property type="match status" value="1"/>
</dbReference>
<feature type="zinc finger region" description="C3H1-type" evidence="2">
    <location>
        <begin position="278"/>
        <end position="305"/>
    </location>
</feature>
<dbReference type="GO" id="GO:0008270">
    <property type="term" value="F:zinc ion binding"/>
    <property type="evidence" value="ECO:0007669"/>
    <property type="project" value="UniProtKB-KW"/>
</dbReference>
<gene>
    <name evidence="5" type="ORF">DNF11_1978</name>
</gene>
<dbReference type="GO" id="GO:0010468">
    <property type="term" value="P:regulation of gene expression"/>
    <property type="evidence" value="ECO:0007669"/>
    <property type="project" value="UniProtKB-ARBA"/>
</dbReference>
<dbReference type="InterPro" id="IPR002110">
    <property type="entry name" value="Ankyrin_rpt"/>
</dbReference>
<dbReference type="InterPro" id="IPR036770">
    <property type="entry name" value="Ankyrin_rpt-contain_sf"/>
</dbReference>
<feature type="domain" description="C3H1-type" evidence="4">
    <location>
        <begin position="278"/>
        <end position="305"/>
    </location>
</feature>
<feature type="compositionally biased region" description="Low complexity" evidence="3">
    <location>
        <begin position="98"/>
        <end position="113"/>
    </location>
</feature>
<dbReference type="Proteomes" id="UP000269793">
    <property type="component" value="Chromosome III"/>
</dbReference>
<evidence type="ECO:0000256" key="2">
    <source>
        <dbReference type="PROSITE-ProRule" id="PRU00723"/>
    </source>
</evidence>
<evidence type="ECO:0000259" key="4">
    <source>
        <dbReference type="PROSITE" id="PS50103"/>
    </source>
</evidence>
<feature type="compositionally biased region" description="Polar residues" evidence="3">
    <location>
        <begin position="406"/>
        <end position="418"/>
    </location>
</feature>
<dbReference type="OrthoDB" id="20872at2759"/>
<feature type="region of interest" description="Disordered" evidence="3">
    <location>
        <begin position="95"/>
        <end position="117"/>
    </location>
</feature>
<protein>
    <submittedName>
        <fullName evidence="5">Ankyrin repeats (3 copies)</fullName>
    </submittedName>
</protein>
<dbReference type="Gene3D" id="1.25.40.20">
    <property type="entry name" value="Ankyrin repeat-containing domain"/>
    <property type="match status" value="1"/>
</dbReference>
<dbReference type="AlphaFoldDB" id="A0A3G2S6Z0"/>
<evidence type="ECO:0000313" key="5">
    <source>
        <dbReference type="EMBL" id="AYO42928.1"/>
    </source>
</evidence>
<feature type="compositionally biased region" description="Low complexity" evidence="3">
    <location>
        <begin position="472"/>
        <end position="484"/>
    </location>
</feature>
<name>A0A3G2S6Z0_MALR7</name>
<feature type="compositionally biased region" description="Polar residues" evidence="3">
    <location>
        <begin position="322"/>
        <end position="332"/>
    </location>
</feature>
<dbReference type="InterPro" id="IPR000571">
    <property type="entry name" value="Znf_CCCH"/>
</dbReference>
<keyword evidence="1" id="KW-0040">ANK repeat</keyword>
<sequence length="484" mass="51822">MSFNIFQACEHGDVNAVRTLLDEQPDLVHAVDASNNTPLTQALQRGNVDIVRELITRHADPRKAQVTVAQTEQNAEAFALVREASLRADTMIANQSKPSAEAPASSENNNAPPANLPPPEIARMIPCKFFPNCRYGERCIFQHPVSVPLNAQDGTFLPTPPGMFFAAPNGMPLQPPPNPYGVPAPYMDMSHPMFQVPFGPNGVPMYPAPINAMPGATETNGVADSVKHSFQDAEAQSQSQPDDQAMGGTTDTATQTIQSNKKAGKTTRHDSTQRGRPNGVRPSCAFFARSACRYSNECRFPHVLPDGTDARNIPSDQDARLNKNTARRTNQSSDRRNSDGEGSSSGSMTPQTKKGNNARRPSNANHVRGKGSRRSTAQPSQASRKTPAQRVPNSDEFPALPGGTPSEPTAVQNKSYKANFSAILSAPAPPKPAKAPSTDNQSKPSPSQTTAEEPEMEQNNGTNPTISTRDFAAVAAAQPNAVTA</sequence>
<organism evidence="5 6">
    <name type="scientific">Malassezia restricta (strain ATCC 96810 / NBRC 103918 / CBS 7877)</name>
    <name type="common">Seborrheic dermatitis infection agent</name>
    <dbReference type="NCBI Taxonomy" id="425264"/>
    <lineage>
        <taxon>Eukaryota</taxon>
        <taxon>Fungi</taxon>
        <taxon>Dikarya</taxon>
        <taxon>Basidiomycota</taxon>
        <taxon>Ustilaginomycotina</taxon>
        <taxon>Malasseziomycetes</taxon>
        <taxon>Malasseziales</taxon>
        <taxon>Malasseziaceae</taxon>
        <taxon>Malassezia</taxon>
    </lineage>
</organism>
<dbReference type="SMART" id="SM00356">
    <property type="entry name" value="ZnF_C3H1"/>
    <property type="match status" value="2"/>
</dbReference>
<keyword evidence="2" id="KW-0863">Zinc-finger</keyword>
<proteinExistence type="predicted"/>
<keyword evidence="2" id="KW-0862">Zinc</keyword>
<dbReference type="PROSITE" id="PS50088">
    <property type="entry name" value="ANK_REPEAT"/>
    <property type="match status" value="1"/>
</dbReference>
<feature type="region of interest" description="Disordered" evidence="3">
    <location>
        <begin position="302"/>
        <end position="484"/>
    </location>
</feature>
<dbReference type="Pfam" id="PF12796">
    <property type="entry name" value="Ank_2"/>
    <property type="match status" value="1"/>
</dbReference>
<feature type="region of interest" description="Disordered" evidence="3">
    <location>
        <begin position="230"/>
        <end position="282"/>
    </location>
</feature>
<feature type="compositionally biased region" description="Polar residues" evidence="3">
    <location>
        <begin position="234"/>
        <end position="261"/>
    </location>
</feature>
<accession>A0A3G2S6Z0</accession>